<keyword evidence="8" id="KW-0752">Steroid biosynthesis</keyword>
<dbReference type="GO" id="GO:0016709">
    <property type="term" value="F:oxidoreductase activity, acting on paired donors, with incorporation or reduction of molecular oxygen, NAD(P)H as one donor, and incorporation of one atom of oxygen"/>
    <property type="evidence" value="ECO:0007669"/>
    <property type="project" value="TreeGrafter"/>
</dbReference>
<keyword evidence="27" id="KW-1185">Reference proteome</keyword>
<dbReference type="InterPro" id="IPR001128">
    <property type="entry name" value="Cyt_P450"/>
</dbReference>
<evidence type="ECO:0000256" key="15">
    <source>
        <dbReference type="ARBA" id="ARBA00050234"/>
    </source>
</evidence>
<keyword evidence="7 24" id="KW-0479">Metal-binding</keyword>
<dbReference type="AlphaFoldDB" id="A0AAD8H0Z1"/>
<evidence type="ECO:0000256" key="11">
    <source>
        <dbReference type="ARBA" id="ARBA00023004"/>
    </source>
</evidence>
<dbReference type="InterPro" id="IPR002403">
    <property type="entry name" value="Cyt_P450_E_grp-IV"/>
</dbReference>
<comment type="caution">
    <text evidence="26">The sequence shown here is derived from an EMBL/GenBank/DDBJ whole genome shotgun (WGS) entry which is preliminary data.</text>
</comment>
<evidence type="ECO:0000256" key="10">
    <source>
        <dbReference type="ARBA" id="ARBA00023002"/>
    </source>
</evidence>
<comment type="cofactor">
    <cofactor evidence="1 24">
        <name>heme</name>
        <dbReference type="ChEBI" id="CHEBI:30413"/>
    </cofactor>
</comment>
<keyword evidence="12 25" id="KW-0503">Monooxygenase</keyword>
<evidence type="ECO:0000256" key="16">
    <source>
        <dbReference type="ARBA" id="ARBA00051572"/>
    </source>
</evidence>
<keyword evidence="5 24" id="KW-0349">Heme</keyword>
<proteinExistence type="inferred from homology"/>
<dbReference type="GO" id="GO:0016020">
    <property type="term" value="C:membrane"/>
    <property type="evidence" value="ECO:0007669"/>
    <property type="project" value="UniProtKB-SubCell"/>
</dbReference>
<evidence type="ECO:0000256" key="4">
    <source>
        <dbReference type="ARBA" id="ARBA00010617"/>
    </source>
</evidence>
<evidence type="ECO:0000256" key="3">
    <source>
        <dbReference type="ARBA" id="ARBA00004972"/>
    </source>
</evidence>
<dbReference type="PRINTS" id="PR00385">
    <property type="entry name" value="P450"/>
</dbReference>
<gene>
    <name evidence="26" type="ORF">POM88_050866</name>
</gene>
<dbReference type="Proteomes" id="UP001237642">
    <property type="component" value="Unassembled WGS sequence"/>
</dbReference>
<dbReference type="PRINTS" id="PR00465">
    <property type="entry name" value="EP450IV"/>
</dbReference>
<evidence type="ECO:0000256" key="9">
    <source>
        <dbReference type="ARBA" id="ARBA00022989"/>
    </source>
</evidence>
<evidence type="ECO:0000313" key="26">
    <source>
        <dbReference type="EMBL" id="KAK1357610.1"/>
    </source>
</evidence>
<evidence type="ECO:0000256" key="18">
    <source>
        <dbReference type="ARBA" id="ARBA00066344"/>
    </source>
</evidence>
<dbReference type="GO" id="GO:0016125">
    <property type="term" value="P:sterol metabolic process"/>
    <property type="evidence" value="ECO:0007669"/>
    <property type="project" value="TreeGrafter"/>
</dbReference>
<dbReference type="Pfam" id="PF00067">
    <property type="entry name" value="p450"/>
    <property type="match status" value="1"/>
</dbReference>
<evidence type="ECO:0000256" key="20">
    <source>
        <dbReference type="ARBA" id="ARBA00076244"/>
    </source>
</evidence>
<evidence type="ECO:0000256" key="5">
    <source>
        <dbReference type="ARBA" id="ARBA00022617"/>
    </source>
</evidence>
<comment type="catalytic activity">
    <reaction evidence="16">
        <text>3-epi-6-deoxocathasterone + reduced [NADPH--hemoprotein reductase] + O2 = 6-deoxotyphasterol + oxidized [NADPH--hemoprotein reductase] + H2O + H(+)</text>
        <dbReference type="Rhea" id="RHEA:27321"/>
        <dbReference type="Rhea" id="RHEA-COMP:11964"/>
        <dbReference type="Rhea" id="RHEA-COMP:11965"/>
        <dbReference type="ChEBI" id="CHEBI:15377"/>
        <dbReference type="ChEBI" id="CHEBI:15378"/>
        <dbReference type="ChEBI" id="CHEBI:15379"/>
        <dbReference type="ChEBI" id="CHEBI:20717"/>
        <dbReference type="ChEBI" id="CHEBI:57618"/>
        <dbReference type="ChEBI" id="CHEBI:58210"/>
        <dbReference type="ChEBI" id="CHEBI:59410"/>
        <dbReference type="EC" id="1.14.14.147"/>
    </reaction>
</comment>
<evidence type="ECO:0000256" key="13">
    <source>
        <dbReference type="ARBA" id="ARBA00023136"/>
    </source>
</evidence>
<dbReference type="GO" id="GO:0048441">
    <property type="term" value="P:petal development"/>
    <property type="evidence" value="ECO:0007669"/>
    <property type="project" value="UniProtKB-ARBA"/>
</dbReference>
<evidence type="ECO:0000256" key="17">
    <source>
        <dbReference type="ARBA" id="ARBA00060577"/>
    </source>
</evidence>
<evidence type="ECO:0000256" key="24">
    <source>
        <dbReference type="PIRSR" id="PIRSR602403-1"/>
    </source>
</evidence>
<evidence type="ECO:0000256" key="6">
    <source>
        <dbReference type="ARBA" id="ARBA00022692"/>
    </source>
</evidence>
<dbReference type="GO" id="GO:0102097">
    <property type="term" value="F:22alpha-hydroxysteroid 23-monooxygenase activity"/>
    <property type="evidence" value="ECO:0007669"/>
    <property type="project" value="UniProtKB-EC"/>
</dbReference>
<comment type="pathway">
    <text evidence="14">Plant hormone biosynthesis; brassinosteroid biosynthesis.</text>
</comment>
<dbReference type="GO" id="GO:0005506">
    <property type="term" value="F:iron ion binding"/>
    <property type="evidence" value="ECO:0007669"/>
    <property type="project" value="InterPro"/>
</dbReference>
<dbReference type="GO" id="GO:0020037">
    <property type="term" value="F:heme binding"/>
    <property type="evidence" value="ECO:0007669"/>
    <property type="project" value="InterPro"/>
</dbReference>
<evidence type="ECO:0000313" key="27">
    <source>
        <dbReference type="Proteomes" id="UP001237642"/>
    </source>
</evidence>
<dbReference type="GO" id="GO:0048443">
    <property type="term" value="P:stamen development"/>
    <property type="evidence" value="ECO:0007669"/>
    <property type="project" value="UniProtKB-ARBA"/>
</dbReference>
<dbReference type="PROSITE" id="PS00086">
    <property type="entry name" value="CYTOCHROME_P450"/>
    <property type="match status" value="1"/>
</dbReference>
<dbReference type="CDD" id="cd11043">
    <property type="entry name" value="CYP90-like"/>
    <property type="match status" value="1"/>
</dbReference>
<dbReference type="GO" id="GO:0010268">
    <property type="term" value="P:brassinosteroid homeostasis"/>
    <property type="evidence" value="ECO:0007669"/>
    <property type="project" value="TreeGrafter"/>
</dbReference>
<dbReference type="InterPro" id="IPR017972">
    <property type="entry name" value="Cyt_P450_CS"/>
</dbReference>
<evidence type="ECO:0000256" key="12">
    <source>
        <dbReference type="ARBA" id="ARBA00023033"/>
    </source>
</evidence>
<dbReference type="InterPro" id="IPR036396">
    <property type="entry name" value="Cyt_P450_sf"/>
</dbReference>
<keyword evidence="23" id="KW-1069">Brassinosteroid biosynthesis</keyword>
<organism evidence="26 27">
    <name type="scientific">Heracleum sosnowskyi</name>
    <dbReference type="NCBI Taxonomy" id="360622"/>
    <lineage>
        <taxon>Eukaryota</taxon>
        <taxon>Viridiplantae</taxon>
        <taxon>Streptophyta</taxon>
        <taxon>Embryophyta</taxon>
        <taxon>Tracheophyta</taxon>
        <taxon>Spermatophyta</taxon>
        <taxon>Magnoliopsida</taxon>
        <taxon>eudicotyledons</taxon>
        <taxon>Gunneridae</taxon>
        <taxon>Pentapetalae</taxon>
        <taxon>asterids</taxon>
        <taxon>campanulids</taxon>
        <taxon>Apiales</taxon>
        <taxon>Apiaceae</taxon>
        <taxon>Apioideae</taxon>
        <taxon>apioid superclade</taxon>
        <taxon>Tordylieae</taxon>
        <taxon>Tordyliinae</taxon>
        <taxon>Heracleum</taxon>
    </lineage>
</organism>
<accession>A0AAD8H0Z1</accession>
<protein>
    <recommendedName>
        <fullName evidence="18">22alpha-hydroxysteroid 23-monooxygenase</fullName>
        <ecNumber evidence="18">1.14.14.147</ecNumber>
    </recommendedName>
    <alternativeName>
        <fullName evidence="21">(22R,23R)-22,23-dihydroxy-campest-4-en-3-one synthase</fullName>
    </alternativeName>
    <alternativeName>
        <fullName evidence="22">(22R,23R)-22,23-dihydroxycampesterol synthase</fullName>
    </alternativeName>
    <alternativeName>
        <fullName evidence="19">6-deoxoteasterone synthase</fullName>
    </alternativeName>
    <alternativeName>
        <fullName evidence="20">Teasterone synthase</fullName>
    </alternativeName>
</protein>
<dbReference type="GO" id="GO:0048366">
    <property type="term" value="P:leaf development"/>
    <property type="evidence" value="ECO:0007669"/>
    <property type="project" value="UniProtKB-ARBA"/>
</dbReference>
<evidence type="ECO:0000256" key="25">
    <source>
        <dbReference type="RuleBase" id="RU000461"/>
    </source>
</evidence>
<dbReference type="Gene3D" id="1.10.630.10">
    <property type="entry name" value="Cytochrome P450"/>
    <property type="match status" value="1"/>
</dbReference>
<dbReference type="EMBL" id="JAUIZM010000011">
    <property type="protein sequence ID" value="KAK1357610.1"/>
    <property type="molecule type" value="Genomic_DNA"/>
</dbReference>
<reference evidence="26" key="2">
    <citation type="submission" date="2023-05" db="EMBL/GenBank/DDBJ databases">
        <authorList>
            <person name="Schelkunov M.I."/>
        </authorList>
    </citation>
    <scope>NUCLEOTIDE SEQUENCE</scope>
    <source>
        <strain evidence="26">Hsosn_3</strain>
        <tissue evidence="26">Leaf</tissue>
    </source>
</reference>
<sequence>MLWYLFNDTEHINTVRKLIRRSWRKMIMYNNQLKQKKKDETISCTSSTSSKIPRGTSGWPLIGETLEFIASGYSSRPVTFMEKRKSLYGKVFRTHLLGKPIIASTDPDVNKAVLQNHGNVFVPSYPKSVTELLGKSSILQTNGPLQKRLHSLIGGYFRSPQFKSRIACEIEDSVKLSLSTWEQRKQPVLLQDETKQITFEVLVRVLMSVGPGEDMEFLKREFQEFIKGIICLPIKFPGTRFYKSLQAKKKLFKMVKNIVEERKLGMEKTGEKSSGSPIDVIHVLLTDMKESSDNPQQLPRLPSDITENIIEMMIAGEDSVPMVMTLAVKYLSDNPVALSRIMEENMTLKRQKAESCDGYAWTDYMSLQFTQNVITETLRMANIINAVWRKAQKDVEIKGFLIPKDWCIMTSFTSVHMDDENYENPYQFNPWRWEKTRGMVNNSITFTPFGGGQRLCPGLELARLEISIFLHHFVTKYRWEAEDDKIVTFPTVKMKRKLPITITPMVVAMRGTPALGRRFFGDSVVQMRSGHHKFMIPLISANGGYDWTLHRYMIFL</sequence>
<comment type="pathway">
    <text evidence="17">Steroid biosynthesis.</text>
</comment>
<comment type="subcellular location">
    <subcellularLocation>
        <location evidence="2">Membrane</location>
        <topology evidence="2">Single-pass membrane protein</topology>
    </subcellularLocation>
</comment>
<dbReference type="GO" id="GO:0016132">
    <property type="term" value="P:brassinosteroid biosynthetic process"/>
    <property type="evidence" value="ECO:0007669"/>
    <property type="project" value="UniProtKB-KW"/>
</dbReference>
<dbReference type="FunFam" id="1.10.630.10:FF:000048">
    <property type="entry name" value="3-epi-6-deoxocathasterone 23-monooxygenase CYP90D1"/>
    <property type="match status" value="1"/>
</dbReference>
<dbReference type="SUPFAM" id="SSF48264">
    <property type="entry name" value="Cytochrome P450"/>
    <property type="match status" value="1"/>
</dbReference>
<keyword evidence="6" id="KW-0812">Transmembrane</keyword>
<dbReference type="PANTHER" id="PTHR24286:SF254">
    <property type="entry name" value="3-EPI-6-DEOXOCATHASTERONE 23-MONOOXYGENASE CYP90C1"/>
    <property type="match status" value="1"/>
</dbReference>
<name>A0AAD8H0Z1_9APIA</name>
<evidence type="ECO:0000256" key="14">
    <source>
        <dbReference type="ARBA" id="ARBA00037910"/>
    </source>
</evidence>
<evidence type="ECO:0000256" key="7">
    <source>
        <dbReference type="ARBA" id="ARBA00022723"/>
    </source>
</evidence>
<keyword evidence="9" id="KW-1133">Transmembrane helix</keyword>
<dbReference type="PANTHER" id="PTHR24286">
    <property type="entry name" value="CYTOCHROME P450 26"/>
    <property type="match status" value="1"/>
</dbReference>
<feature type="binding site" description="axial binding residue" evidence="24">
    <location>
        <position position="456"/>
    </location>
    <ligand>
        <name>heme</name>
        <dbReference type="ChEBI" id="CHEBI:30413"/>
    </ligand>
    <ligandPart>
        <name>Fe</name>
        <dbReference type="ChEBI" id="CHEBI:18248"/>
    </ligandPart>
</feature>
<comment type="catalytic activity">
    <reaction evidence="15">
        <text>(22S,24R)-22-hydroxy-5alpha-ergostan-3-one + reduced [NADPH--hemoprotein reductase] + O2 = 3-dehydro-6-deoxoteasterone + oxidized [NADPH--hemoprotein reductase] + H2O + H(+)</text>
        <dbReference type="Rhea" id="RHEA:27325"/>
        <dbReference type="Rhea" id="RHEA-COMP:11964"/>
        <dbReference type="Rhea" id="RHEA-COMP:11965"/>
        <dbReference type="ChEBI" id="CHEBI:15377"/>
        <dbReference type="ChEBI" id="CHEBI:15378"/>
        <dbReference type="ChEBI" id="CHEBI:15379"/>
        <dbReference type="ChEBI" id="CHEBI:20710"/>
        <dbReference type="ChEBI" id="CHEBI:57618"/>
        <dbReference type="ChEBI" id="CHEBI:58210"/>
        <dbReference type="ChEBI" id="CHEBI:59411"/>
        <dbReference type="EC" id="1.14.14.147"/>
    </reaction>
</comment>
<evidence type="ECO:0000256" key="19">
    <source>
        <dbReference type="ARBA" id="ARBA00075093"/>
    </source>
</evidence>
<comment type="pathway">
    <text evidence="3">Hormone biosynthesis.</text>
</comment>
<keyword evidence="11 24" id="KW-0408">Iron</keyword>
<evidence type="ECO:0000256" key="21">
    <source>
        <dbReference type="ARBA" id="ARBA00078776"/>
    </source>
</evidence>
<evidence type="ECO:0000256" key="23">
    <source>
        <dbReference type="ARBA" id="ARBA00084112"/>
    </source>
</evidence>
<evidence type="ECO:0000256" key="2">
    <source>
        <dbReference type="ARBA" id="ARBA00004167"/>
    </source>
</evidence>
<keyword evidence="23" id="KW-0443">Lipid metabolism</keyword>
<evidence type="ECO:0000256" key="1">
    <source>
        <dbReference type="ARBA" id="ARBA00001971"/>
    </source>
</evidence>
<keyword evidence="23" id="KW-0444">Lipid biosynthesis</keyword>
<keyword evidence="10 25" id="KW-0560">Oxidoreductase</keyword>
<keyword evidence="13" id="KW-0472">Membrane</keyword>
<evidence type="ECO:0000256" key="22">
    <source>
        <dbReference type="ARBA" id="ARBA00083187"/>
    </source>
</evidence>
<evidence type="ECO:0000256" key="8">
    <source>
        <dbReference type="ARBA" id="ARBA00022955"/>
    </source>
</evidence>
<reference evidence="26" key="1">
    <citation type="submission" date="2023-02" db="EMBL/GenBank/DDBJ databases">
        <title>Genome of toxic invasive species Heracleum sosnowskyi carries increased number of genes despite the absence of recent whole-genome duplications.</title>
        <authorList>
            <person name="Schelkunov M."/>
            <person name="Shtratnikova V."/>
            <person name="Makarenko M."/>
            <person name="Klepikova A."/>
            <person name="Omelchenko D."/>
            <person name="Novikova G."/>
            <person name="Obukhova E."/>
            <person name="Bogdanov V."/>
            <person name="Penin A."/>
            <person name="Logacheva M."/>
        </authorList>
    </citation>
    <scope>NUCLEOTIDE SEQUENCE</scope>
    <source>
        <strain evidence="26">Hsosn_3</strain>
        <tissue evidence="26">Leaf</tissue>
    </source>
</reference>
<comment type="similarity">
    <text evidence="4 25">Belongs to the cytochrome P450 family.</text>
</comment>
<dbReference type="EC" id="1.14.14.147" evidence="18"/>